<keyword evidence="3" id="KW-1133">Transmembrane helix</keyword>
<dbReference type="GO" id="GO:0005886">
    <property type="term" value="C:plasma membrane"/>
    <property type="evidence" value="ECO:0007669"/>
    <property type="project" value="TreeGrafter"/>
</dbReference>
<dbReference type="GO" id="GO:0012505">
    <property type="term" value="C:endomembrane system"/>
    <property type="evidence" value="ECO:0007669"/>
    <property type="project" value="UniProtKB-SubCell"/>
</dbReference>
<dbReference type="EMBL" id="CACQ02001886">
    <property type="protein sequence ID" value="CCF36217.1"/>
    <property type="molecule type" value="Genomic_DNA"/>
</dbReference>
<feature type="transmembrane region" description="Helical" evidence="3">
    <location>
        <begin position="35"/>
        <end position="54"/>
    </location>
</feature>
<dbReference type="VEuPathDB" id="FungiDB:CH63R_10030"/>
<feature type="non-terminal residue" evidence="4">
    <location>
        <position position="1"/>
    </location>
</feature>
<dbReference type="eggNOG" id="ENOG502QQ5E">
    <property type="taxonomic scope" value="Eukaryota"/>
</dbReference>
<keyword evidence="3" id="KW-0472">Membrane</keyword>
<evidence type="ECO:0000256" key="2">
    <source>
        <dbReference type="ARBA" id="ARBA00022448"/>
    </source>
</evidence>
<dbReference type="GO" id="GO:0015854">
    <property type="term" value="P:guanine transport"/>
    <property type="evidence" value="ECO:0007669"/>
    <property type="project" value="TreeGrafter"/>
</dbReference>
<evidence type="ECO:0000256" key="3">
    <source>
        <dbReference type="SAM" id="Phobius"/>
    </source>
</evidence>
<dbReference type="Proteomes" id="UP000007174">
    <property type="component" value="Unassembled WGS sequence"/>
</dbReference>
<dbReference type="InterPro" id="IPR045018">
    <property type="entry name" value="Azg-like"/>
</dbReference>
<dbReference type="AlphaFoldDB" id="H1V7L5"/>
<evidence type="ECO:0000313" key="5">
    <source>
        <dbReference type="Proteomes" id="UP000007174"/>
    </source>
</evidence>
<comment type="subcellular location">
    <subcellularLocation>
        <location evidence="1">Endomembrane system</location>
        <topology evidence="1">Multi-pass membrane protein</topology>
    </subcellularLocation>
</comment>
<accession>H1V7L5</accession>
<reference evidence="5" key="1">
    <citation type="journal article" date="2012" name="Nat. Genet.">
        <title>Lifestyle transitions in plant pathogenic Colletotrichum fungi deciphered by genome and transcriptome analyses.</title>
        <authorList>
            <person name="O'Connell R.J."/>
            <person name="Thon M.R."/>
            <person name="Hacquard S."/>
            <person name="Amyotte S.G."/>
            <person name="Kleemann J."/>
            <person name="Torres M.F."/>
            <person name="Damm U."/>
            <person name="Buiate E.A."/>
            <person name="Epstein L."/>
            <person name="Alkan N."/>
            <person name="Altmueller J."/>
            <person name="Alvarado-Balderrama L."/>
            <person name="Bauser C.A."/>
            <person name="Becker C."/>
            <person name="Birren B.W."/>
            <person name="Chen Z."/>
            <person name="Choi J."/>
            <person name="Crouch J.A."/>
            <person name="Duvick J.P."/>
            <person name="Farman M.A."/>
            <person name="Gan P."/>
            <person name="Heiman D."/>
            <person name="Henrissat B."/>
            <person name="Howard R.J."/>
            <person name="Kabbage M."/>
            <person name="Koch C."/>
            <person name="Kracher B."/>
            <person name="Kubo Y."/>
            <person name="Law A.D."/>
            <person name="Lebrun M.-H."/>
            <person name="Lee Y.-H."/>
            <person name="Miyara I."/>
            <person name="Moore N."/>
            <person name="Neumann U."/>
            <person name="Nordstroem K."/>
            <person name="Panaccione D.G."/>
            <person name="Panstruga R."/>
            <person name="Place M."/>
            <person name="Proctor R.H."/>
            <person name="Prusky D."/>
            <person name="Rech G."/>
            <person name="Reinhardt R."/>
            <person name="Rollins J.A."/>
            <person name="Rounsley S."/>
            <person name="Schardl C.L."/>
            <person name="Schwartz D.C."/>
            <person name="Shenoy N."/>
            <person name="Shirasu K."/>
            <person name="Sikhakolli U.R."/>
            <person name="Stueber K."/>
            <person name="Sukno S.A."/>
            <person name="Sweigard J.A."/>
            <person name="Takano Y."/>
            <person name="Takahara H."/>
            <person name="Trail F."/>
            <person name="van der Does H.C."/>
            <person name="Voll L.M."/>
            <person name="Will I."/>
            <person name="Young S."/>
            <person name="Zeng Q."/>
            <person name="Zhang J."/>
            <person name="Zhou S."/>
            <person name="Dickman M.B."/>
            <person name="Schulze-Lefert P."/>
            <person name="Ver Loren van Themaat E."/>
            <person name="Ma L.-J."/>
            <person name="Vaillancourt L.J."/>
        </authorList>
    </citation>
    <scope>NUCLEOTIDE SEQUENCE [LARGE SCALE GENOMIC DNA]</scope>
    <source>
        <strain evidence="5">IMI 349063</strain>
    </source>
</reference>
<organism evidence="4 5">
    <name type="scientific">Colletotrichum higginsianum (strain IMI 349063)</name>
    <name type="common">Crucifer anthracnose fungus</name>
    <dbReference type="NCBI Taxonomy" id="759273"/>
    <lineage>
        <taxon>Eukaryota</taxon>
        <taxon>Fungi</taxon>
        <taxon>Dikarya</taxon>
        <taxon>Ascomycota</taxon>
        <taxon>Pezizomycotina</taxon>
        <taxon>Sordariomycetes</taxon>
        <taxon>Hypocreomycetidae</taxon>
        <taxon>Glomerellales</taxon>
        <taxon>Glomerellaceae</taxon>
        <taxon>Colletotrichum</taxon>
        <taxon>Colletotrichum destructivum species complex</taxon>
    </lineage>
</organism>
<name>H1V7L5_COLHI</name>
<dbReference type="PANTHER" id="PTHR43337">
    <property type="entry name" value="XANTHINE/URACIL PERMEASE C887.17-RELATED"/>
    <property type="match status" value="1"/>
</dbReference>
<evidence type="ECO:0000256" key="1">
    <source>
        <dbReference type="ARBA" id="ARBA00004127"/>
    </source>
</evidence>
<dbReference type="GO" id="GO:0015853">
    <property type="term" value="P:adenine transport"/>
    <property type="evidence" value="ECO:0007669"/>
    <property type="project" value="TreeGrafter"/>
</dbReference>
<dbReference type="GO" id="GO:0005345">
    <property type="term" value="F:purine nucleobase transmembrane transporter activity"/>
    <property type="evidence" value="ECO:0007669"/>
    <property type="project" value="TreeGrafter"/>
</dbReference>
<evidence type="ECO:0000313" key="4">
    <source>
        <dbReference type="EMBL" id="CCF36217.1"/>
    </source>
</evidence>
<protein>
    <submittedName>
        <fullName evidence="4">Purine transporter</fullName>
    </submittedName>
</protein>
<dbReference type="HOGENOM" id="CLU_2800875_0_0_1"/>
<keyword evidence="2" id="KW-0813">Transport</keyword>
<dbReference type="PANTHER" id="PTHR43337:SF1">
    <property type="entry name" value="XANTHINE_URACIL PERMEASE C887.17-RELATED"/>
    <property type="match status" value="1"/>
</dbReference>
<dbReference type="STRING" id="759273.H1V7L5"/>
<sequence>MRFIETWNAKIAAGPVGRWFQLEGSGHPRERKGSLFFTELRAGLVAFFAMAYIISVNASIVSASGGTC</sequence>
<proteinExistence type="predicted"/>
<gene>
    <name evidence="4" type="ORF">CH063_07834</name>
</gene>
<keyword evidence="3" id="KW-0812">Transmembrane</keyword>